<dbReference type="AlphaFoldDB" id="A0A5H2UXV5"/>
<geneLocation type="mitochondrion" evidence="2"/>
<feature type="region of interest" description="Disordered" evidence="1">
    <location>
        <begin position="32"/>
        <end position="52"/>
    </location>
</feature>
<sequence length="184" mass="21044">MVSSSRIARSFTRYTSALQRHTIVTKIKQKFPCPRSRTQGQSRRSETHTISRRRSCRAIARSNLGRVSSVTLPWFSCPSPAVVALAKKPFRTARSSCPRSRKSSGCRKSLLSWTAHHLLDEFPKRRIWVFLSFRIGGSLHRRHAMEKNICSTRARIRLISAISLLSKPIVEIVVGYPQSEDRRL</sequence>
<protein>
    <submittedName>
        <fullName evidence="2">ORF184 protein</fullName>
    </submittedName>
</protein>
<dbReference type="EMBL" id="LC325489">
    <property type="protein sequence ID" value="BBB05434.1"/>
    <property type="molecule type" value="Genomic_DNA"/>
</dbReference>
<organism evidence="2">
    <name type="scientific">Turritis glabra</name>
    <name type="common">Tower mustard</name>
    <name type="synonym">Arabis glabra</name>
    <dbReference type="NCBI Taxonomy" id="63678"/>
    <lineage>
        <taxon>Eukaryota</taxon>
        <taxon>Viridiplantae</taxon>
        <taxon>Streptophyta</taxon>
        <taxon>Embryophyta</taxon>
        <taxon>Tracheophyta</taxon>
        <taxon>Spermatophyta</taxon>
        <taxon>Magnoliopsida</taxon>
        <taxon>eudicotyledons</taxon>
        <taxon>Gunneridae</taxon>
        <taxon>Pentapetalae</taxon>
        <taxon>rosids</taxon>
        <taxon>malvids</taxon>
        <taxon>Brassicales</taxon>
        <taxon>Brassicaceae</taxon>
        <taxon>Turritideae</taxon>
        <taxon>Turritis</taxon>
    </lineage>
</organism>
<proteinExistence type="predicted"/>
<accession>A0A5H2UXV5</accession>
<name>A0A5H2UXV5_TURGL</name>
<evidence type="ECO:0000313" key="2">
    <source>
        <dbReference type="EMBL" id="BBB05434.1"/>
    </source>
</evidence>
<reference evidence="2" key="1">
    <citation type="submission" date="2024-06" db="EMBL/GenBank/DDBJ databases">
        <title>Organellar genome sequences of Turritis glabra.</title>
        <authorList>
            <person name="Kawabe A."/>
        </authorList>
    </citation>
    <scope>NUCLEOTIDE SEQUENCE</scope>
    <source>
        <strain evidence="2">OhmiShirahama</strain>
    </source>
</reference>
<evidence type="ECO:0000256" key="1">
    <source>
        <dbReference type="SAM" id="MobiDB-lite"/>
    </source>
</evidence>
<keyword evidence="2" id="KW-0496">Mitochondrion</keyword>